<evidence type="ECO:0000256" key="5">
    <source>
        <dbReference type="ARBA" id="ARBA00022825"/>
    </source>
</evidence>
<comment type="catalytic activity">
    <reaction evidence="7">
        <text>Preferential cleavage: Arg-|-Xaa, Lys-|-Xaa.</text>
        <dbReference type="EC" id="3.4.21.4"/>
    </reaction>
</comment>
<evidence type="ECO:0000259" key="9">
    <source>
        <dbReference type="PROSITE" id="PS50240"/>
    </source>
</evidence>
<dbReference type="Gene3D" id="2.40.10.10">
    <property type="entry name" value="Trypsin-like serine proteases"/>
    <property type="match status" value="1"/>
</dbReference>
<dbReference type="EMBL" id="CH916370">
    <property type="protein sequence ID" value="EDV99519.1"/>
    <property type="molecule type" value="Genomic_DNA"/>
</dbReference>
<keyword evidence="3" id="KW-0732">Signal</keyword>
<evidence type="ECO:0000313" key="11">
    <source>
        <dbReference type="Proteomes" id="UP000001070"/>
    </source>
</evidence>
<dbReference type="PROSITE" id="PS50240">
    <property type="entry name" value="TRYPSIN_DOM"/>
    <property type="match status" value="1"/>
</dbReference>
<dbReference type="InterPro" id="IPR009003">
    <property type="entry name" value="Peptidase_S1_PA"/>
</dbReference>
<dbReference type="Proteomes" id="UP000001070">
    <property type="component" value="Unassembled WGS sequence"/>
</dbReference>
<dbReference type="AlphaFoldDB" id="B4JIV5"/>
<evidence type="ECO:0000256" key="1">
    <source>
        <dbReference type="ARBA" id="ARBA00004239"/>
    </source>
</evidence>
<evidence type="ECO:0000256" key="4">
    <source>
        <dbReference type="ARBA" id="ARBA00022801"/>
    </source>
</evidence>
<evidence type="ECO:0000313" key="10">
    <source>
        <dbReference type="EMBL" id="EDV99519.1"/>
    </source>
</evidence>
<dbReference type="STRING" id="7222.B4JIV5"/>
<keyword evidence="11" id="KW-1185">Reference proteome</keyword>
<keyword evidence="6" id="KW-1015">Disulfide bond</keyword>
<name>B4JIV5_DROGR</name>
<evidence type="ECO:0000256" key="2">
    <source>
        <dbReference type="ARBA" id="ARBA00022670"/>
    </source>
</evidence>
<dbReference type="PhylomeDB" id="B4JIV5"/>
<dbReference type="InterPro" id="IPR001254">
    <property type="entry name" value="Trypsin_dom"/>
</dbReference>
<dbReference type="PANTHER" id="PTHR24276:SF91">
    <property type="entry name" value="AT26814P-RELATED"/>
    <property type="match status" value="1"/>
</dbReference>
<dbReference type="OMA" id="ICEVVIH"/>
<keyword evidence="2" id="KW-0645">Protease</keyword>
<dbReference type="GO" id="GO:0006508">
    <property type="term" value="P:proteolysis"/>
    <property type="evidence" value="ECO:0007669"/>
    <property type="project" value="UniProtKB-KW"/>
</dbReference>
<keyword evidence="4" id="KW-0378">Hydrolase</keyword>
<dbReference type="GO" id="GO:0005576">
    <property type="term" value="C:extracellular region"/>
    <property type="evidence" value="ECO:0007669"/>
    <property type="project" value="UniProtKB-SubCell"/>
</dbReference>
<dbReference type="Pfam" id="PF00089">
    <property type="entry name" value="Trypsin"/>
    <property type="match status" value="1"/>
</dbReference>
<sequence>MTGNCVEAKQLTARVGSINQFAGGDLVDICEVVIHASYGNFLHDLAIITLCEPLTFGEKINKIALPAPIEEGEVEEVPTNGTPVYVAGWGEQTDGTSNYKLQKANFNTLGKGPCELDAGYGYDSTLCLARAEKQGVCRGDDGAAVVDDDNVIQGVVSFFWGDCGTKYPDVSTRIVHYLAWIEANKK</sequence>
<dbReference type="InterPro" id="IPR050430">
    <property type="entry name" value="Peptidase_S1"/>
</dbReference>
<evidence type="ECO:0000256" key="7">
    <source>
        <dbReference type="ARBA" id="ARBA00036320"/>
    </source>
</evidence>
<dbReference type="OrthoDB" id="60866at2759"/>
<gene>
    <name evidence="10" type="primary">Dgri\GH12385</name>
    <name evidence="10" type="ORF">Dgri_GH12385</name>
</gene>
<organism evidence="11">
    <name type="scientific">Drosophila grimshawi</name>
    <name type="common">Hawaiian fruit fly</name>
    <name type="synonym">Idiomyia grimshawi</name>
    <dbReference type="NCBI Taxonomy" id="7222"/>
    <lineage>
        <taxon>Eukaryota</taxon>
        <taxon>Metazoa</taxon>
        <taxon>Ecdysozoa</taxon>
        <taxon>Arthropoda</taxon>
        <taxon>Hexapoda</taxon>
        <taxon>Insecta</taxon>
        <taxon>Pterygota</taxon>
        <taxon>Neoptera</taxon>
        <taxon>Endopterygota</taxon>
        <taxon>Diptera</taxon>
        <taxon>Brachycera</taxon>
        <taxon>Muscomorpha</taxon>
        <taxon>Ephydroidea</taxon>
        <taxon>Drosophilidae</taxon>
        <taxon>Drosophila</taxon>
        <taxon>Hawaiian Drosophila</taxon>
    </lineage>
</organism>
<dbReference type="GO" id="GO:0004252">
    <property type="term" value="F:serine-type endopeptidase activity"/>
    <property type="evidence" value="ECO:0007669"/>
    <property type="project" value="UniProtKB-EC"/>
</dbReference>
<dbReference type="eggNOG" id="KOG3627">
    <property type="taxonomic scope" value="Eukaryota"/>
</dbReference>
<dbReference type="PANTHER" id="PTHR24276">
    <property type="entry name" value="POLYSERASE-RELATED"/>
    <property type="match status" value="1"/>
</dbReference>
<evidence type="ECO:0000256" key="3">
    <source>
        <dbReference type="ARBA" id="ARBA00022729"/>
    </source>
</evidence>
<dbReference type="HOGENOM" id="CLU_006842_13_2_1"/>
<dbReference type="SUPFAM" id="SSF50494">
    <property type="entry name" value="Trypsin-like serine proteases"/>
    <property type="match status" value="1"/>
</dbReference>
<feature type="domain" description="Peptidase S1" evidence="9">
    <location>
        <begin position="1"/>
        <end position="186"/>
    </location>
</feature>
<dbReference type="InterPro" id="IPR043504">
    <property type="entry name" value="Peptidase_S1_PA_chymotrypsin"/>
</dbReference>
<dbReference type="EC" id="3.4.21.4" evidence="8"/>
<protein>
    <recommendedName>
        <fullName evidence="8">trypsin</fullName>
        <ecNumber evidence="8">3.4.21.4</ecNumber>
    </recommendedName>
</protein>
<evidence type="ECO:0000256" key="8">
    <source>
        <dbReference type="ARBA" id="ARBA00038868"/>
    </source>
</evidence>
<dbReference type="FunCoup" id="B4JIV5">
    <property type="interactions" value="29"/>
</dbReference>
<keyword evidence="5" id="KW-0720">Serine protease</keyword>
<dbReference type="InParanoid" id="B4JIV5"/>
<accession>B4JIV5</accession>
<dbReference type="SMART" id="SM00020">
    <property type="entry name" value="Tryp_SPc"/>
    <property type="match status" value="1"/>
</dbReference>
<proteinExistence type="predicted"/>
<comment type="subcellular location">
    <subcellularLocation>
        <location evidence="1">Secreted</location>
        <location evidence="1">Extracellular space</location>
    </subcellularLocation>
</comment>
<evidence type="ECO:0000256" key="6">
    <source>
        <dbReference type="ARBA" id="ARBA00023157"/>
    </source>
</evidence>
<reference evidence="10 11" key="1">
    <citation type="journal article" date="2007" name="Nature">
        <title>Evolution of genes and genomes on the Drosophila phylogeny.</title>
        <authorList>
            <consortium name="Drosophila 12 Genomes Consortium"/>
            <person name="Clark A.G."/>
            <person name="Eisen M.B."/>
            <person name="Smith D.R."/>
            <person name="Bergman C.M."/>
            <person name="Oliver B."/>
            <person name="Markow T.A."/>
            <person name="Kaufman T.C."/>
            <person name="Kellis M."/>
            <person name="Gelbart W."/>
            <person name="Iyer V.N."/>
            <person name="Pollard D.A."/>
            <person name="Sackton T.B."/>
            <person name="Larracuente A.M."/>
            <person name="Singh N.D."/>
            <person name="Abad J.P."/>
            <person name="Abt D.N."/>
            <person name="Adryan B."/>
            <person name="Aguade M."/>
            <person name="Akashi H."/>
            <person name="Anderson W.W."/>
            <person name="Aquadro C.F."/>
            <person name="Ardell D.H."/>
            <person name="Arguello R."/>
            <person name="Artieri C.G."/>
            <person name="Barbash D.A."/>
            <person name="Barker D."/>
            <person name="Barsanti P."/>
            <person name="Batterham P."/>
            <person name="Batzoglou S."/>
            <person name="Begun D."/>
            <person name="Bhutkar A."/>
            <person name="Blanco E."/>
            <person name="Bosak S.A."/>
            <person name="Bradley R.K."/>
            <person name="Brand A.D."/>
            <person name="Brent M.R."/>
            <person name="Brooks A.N."/>
            <person name="Brown R.H."/>
            <person name="Butlin R.K."/>
            <person name="Caggese C."/>
            <person name="Calvi B.R."/>
            <person name="Bernardo de Carvalho A."/>
            <person name="Caspi A."/>
            <person name="Castrezana S."/>
            <person name="Celniker S.E."/>
            <person name="Chang J.L."/>
            <person name="Chapple C."/>
            <person name="Chatterji S."/>
            <person name="Chinwalla A."/>
            <person name="Civetta A."/>
            <person name="Clifton S.W."/>
            <person name="Comeron J.M."/>
            <person name="Costello J.C."/>
            <person name="Coyne J.A."/>
            <person name="Daub J."/>
            <person name="David R.G."/>
            <person name="Delcher A.L."/>
            <person name="Delehaunty K."/>
            <person name="Do C.B."/>
            <person name="Ebling H."/>
            <person name="Edwards K."/>
            <person name="Eickbush T."/>
            <person name="Evans J.D."/>
            <person name="Filipski A."/>
            <person name="Findeiss S."/>
            <person name="Freyhult E."/>
            <person name="Fulton L."/>
            <person name="Fulton R."/>
            <person name="Garcia A.C."/>
            <person name="Gardiner A."/>
            <person name="Garfield D.A."/>
            <person name="Garvin B.E."/>
            <person name="Gibson G."/>
            <person name="Gilbert D."/>
            <person name="Gnerre S."/>
            <person name="Godfrey J."/>
            <person name="Good R."/>
            <person name="Gotea V."/>
            <person name="Gravely B."/>
            <person name="Greenberg A.J."/>
            <person name="Griffiths-Jones S."/>
            <person name="Gross S."/>
            <person name="Guigo R."/>
            <person name="Gustafson E.A."/>
            <person name="Haerty W."/>
            <person name="Hahn M.W."/>
            <person name="Halligan D.L."/>
            <person name="Halpern A.L."/>
            <person name="Halter G.M."/>
            <person name="Han M.V."/>
            <person name="Heger A."/>
            <person name="Hillier L."/>
            <person name="Hinrichs A.S."/>
            <person name="Holmes I."/>
            <person name="Hoskins R.A."/>
            <person name="Hubisz M.J."/>
            <person name="Hultmark D."/>
            <person name="Huntley M.A."/>
            <person name="Jaffe D.B."/>
            <person name="Jagadeeshan S."/>
            <person name="Jeck W.R."/>
            <person name="Johnson J."/>
            <person name="Jones C.D."/>
            <person name="Jordan W.C."/>
            <person name="Karpen G.H."/>
            <person name="Kataoka E."/>
            <person name="Keightley P.D."/>
            <person name="Kheradpour P."/>
            <person name="Kirkness E.F."/>
            <person name="Koerich L.B."/>
            <person name="Kristiansen K."/>
            <person name="Kudrna D."/>
            <person name="Kulathinal R.J."/>
            <person name="Kumar S."/>
            <person name="Kwok R."/>
            <person name="Lander E."/>
            <person name="Langley C.H."/>
            <person name="Lapoint R."/>
            <person name="Lazzaro B.P."/>
            <person name="Lee S.J."/>
            <person name="Levesque L."/>
            <person name="Li R."/>
            <person name="Lin C.F."/>
            <person name="Lin M.F."/>
            <person name="Lindblad-Toh K."/>
            <person name="Llopart A."/>
            <person name="Long M."/>
            <person name="Low L."/>
            <person name="Lozovsky E."/>
            <person name="Lu J."/>
            <person name="Luo M."/>
            <person name="Machado C.A."/>
            <person name="Makalowski W."/>
            <person name="Marzo M."/>
            <person name="Matsuda M."/>
            <person name="Matzkin L."/>
            <person name="McAllister B."/>
            <person name="McBride C.S."/>
            <person name="McKernan B."/>
            <person name="McKernan K."/>
            <person name="Mendez-Lago M."/>
            <person name="Minx P."/>
            <person name="Mollenhauer M.U."/>
            <person name="Montooth K."/>
            <person name="Mount S.M."/>
            <person name="Mu X."/>
            <person name="Myers E."/>
            <person name="Negre B."/>
            <person name="Newfeld S."/>
            <person name="Nielsen R."/>
            <person name="Noor M.A."/>
            <person name="O'Grady P."/>
            <person name="Pachter L."/>
            <person name="Papaceit M."/>
            <person name="Parisi M.J."/>
            <person name="Parisi M."/>
            <person name="Parts L."/>
            <person name="Pedersen J.S."/>
            <person name="Pesole G."/>
            <person name="Phillippy A.M."/>
            <person name="Ponting C.P."/>
            <person name="Pop M."/>
            <person name="Porcelli D."/>
            <person name="Powell J.R."/>
            <person name="Prohaska S."/>
            <person name="Pruitt K."/>
            <person name="Puig M."/>
            <person name="Quesneville H."/>
            <person name="Ram K.R."/>
            <person name="Rand D."/>
            <person name="Rasmussen M.D."/>
            <person name="Reed L.K."/>
            <person name="Reenan R."/>
            <person name="Reily A."/>
            <person name="Remington K.A."/>
            <person name="Rieger T.T."/>
            <person name="Ritchie M.G."/>
            <person name="Robin C."/>
            <person name="Rogers Y.H."/>
            <person name="Rohde C."/>
            <person name="Rozas J."/>
            <person name="Rubenfield M.J."/>
            <person name="Ruiz A."/>
            <person name="Russo S."/>
            <person name="Salzberg S.L."/>
            <person name="Sanchez-Gracia A."/>
            <person name="Saranga D.J."/>
            <person name="Sato H."/>
            <person name="Schaeffer S.W."/>
            <person name="Schatz M.C."/>
            <person name="Schlenke T."/>
            <person name="Schwartz R."/>
            <person name="Segarra C."/>
            <person name="Singh R.S."/>
            <person name="Sirot L."/>
            <person name="Sirota M."/>
            <person name="Sisneros N.B."/>
            <person name="Smith C.D."/>
            <person name="Smith T.F."/>
            <person name="Spieth J."/>
            <person name="Stage D.E."/>
            <person name="Stark A."/>
            <person name="Stephan W."/>
            <person name="Strausberg R.L."/>
            <person name="Strempel S."/>
            <person name="Sturgill D."/>
            <person name="Sutton G."/>
            <person name="Sutton G.G."/>
            <person name="Tao W."/>
            <person name="Teichmann S."/>
            <person name="Tobari Y.N."/>
            <person name="Tomimura Y."/>
            <person name="Tsolas J.M."/>
            <person name="Valente V.L."/>
            <person name="Venter E."/>
            <person name="Venter J.C."/>
            <person name="Vicario S."/>
            <person name="Vieira F.G."/>
            <person name="Vilella A.J."/>
            <person name="Villasante A."/>
            <person name="Walenz B."/>
            <person name="Wang J."/>
            <person name="Wasserman M."/>
            <person name="Watts T."/>
            <person name="Wilson D."/>
            <person name="Wilson R.K."/>
            <person name="Wing R.A."/>
            <person name="Wolfner M.F."/>
            <person name="Wong A."/>
            <person name="Wong G.K."/>
            <person name="Wu C.I."/>
            <person name="Wu G."/>
            <person name="Yamamoto D."/>
            <person name="Yang H.P."/>
            <person name="Yang S.P."/>
            <person name="Yorke J.A."/>
            <person name="Yoshida K."/>
            <person name="Zdobnov E."/>
            <person name="Zhang P."/>
            <person name="Zhang Y."/>
            <person name="Zimin A.V."/>
            <person name="Baldwin J."/>
            <person name="Abdouelleil A."/>
            <person name="Abdulkadir J."/>
            <person name="Abebe A."/>
            <person name="Abera B."/>
            <person name="Abreu J."/>
            <person name="Acer S.C."/>
            <person name="Aftuck L."/>
            <person name="Alexander A."/>
            <person name="An P."/>
            <person name="Anderson E."/>
            <person name="Anderson S."/>
            <person name="Arachi H."/>
            <person name="Azer M."/>
            <person name="Bachantsang P."/>
            <person name="Barry A."/>
            <person name="Bayul T."/>
            <person name="Berlin A."/>
            <person name="Bessette D."/>
            <person name="Bloom T."/>
            <person name="Blye J."/>
            <person name="Boguslavskiy L."/>
            <person name="Bonnet C."/>
            <person name="Boukhgalter B."/>
            <person name="Bourzgui I."/>
            <person name="Brown A."/>
            <person name="Cahill P."/>
            <person name="Channer S."/>
            <person name="Cheshatsang Y."/>
            <person name="Chuda L."/>
            <person name="Citroen M."/>
            <person name="Collymore A."/>
            <person name="Cooke P."/>
            <person name="Costello M."/>
            <person name="D'Aco K."/>
            <person name="Daza R."/>
            <person name="De Haan G."/>
            <person name="DeGray S."/>
            <person name="DeMaso C."/>
            <person name="Dhargay N."/>
            <person name="Dooley K."/>
            <person name="Dooley E."/>
            <person name="Doricent M."/>
            <person name="Dorje P."/>
            <person name="Dorjee K."/>
            <person name="Dupes A."/>
            <person name="Elong R."/>
            <person name="Falk J."/>
            <person name="Farina A."/>
            <person name="Faro S."/>
            <person name="Ferguson D."/>
            <person name="Fisher S."/>
            <person name="Foley C.D."/>
            <person name="Franke A."/>
            <person name="Friedrich D."/>
            <person name="Gadbois L."/>
            <person name="Gearin G."/>
            <person name="Gearin C.R."/>
            <person name="Giannoukos G."/>
            <person name="Goode T."/>
            <person name="Graham J."/>
            <person name="Grandbois E."/>
            <person name="Grewal S."/>
            <person name="Gyaltsen K."/>
            <person name="Hafez N."/>
            <person name="Hagos B."/>
            <person name="Hall J."/>
            <person name="Henson C."/>
            <person name="Hollinger A."/>
            <person name="Honan T."/>
            <person name="Huard M.D."/>
            <person name="Hughes L."/>
            <person name="Hurhula B."/>
            <person name="Husby M.E."/>
            <person name="Kamat A."/>
            <person name="Kanga B."/>
            <person name="Kashin S."/>
            <person name="Khazanovich D."/>
            <person name="Kisner P."/>
            <person name="Lance K."/>
            <person name="Lara M."/>
            <person name="Lee W."/>
            <person name="Lennon N."/>
            <person name="Letendre F."/>
            <person name="LeVine R."/>
            <person name="Lipovsky A."/>
            <person name="Liu X."/>
            <person name="Liu J."/>
            <person name="Liu S."/>
            <person name="Lokyitsang T."/>
            <person name="Lokyitsang Y."/>
            <person name="Lubonja R."/>
            <person name="Lui A."/>
            <person name="MacDonald P."/>
            <person name="Magnisalis V."/>
            <person name="Maru K."/>
            <person name="Matthews C."/>
            <person name="McCusker W."/>
            <person name="McDonough S."/>
            <person name="Mehta T."/>
            <person name="Meldrim J."/>
            <person name="Meneus L."/>
            <person name="Mihai O."/>
            <person name="Mihalev A."/>
            <person name="Mihova T."/>
            <person name="Mittelman R."/>
            <person name="Mlenga V."/>
            <person name="Montmayeur A."/>
            <person name="Mulrain L."/>
            <person name="Navidi A."/>
            <person name="Naylor J."/>
            <person name="Negash T."/>
            <person name="Nguyen T."/>
            <person name="Nguyen N."/>
            <person name="Nicol R."/>
            <person name="Norbu C."/>
            <person name="Norbu N."/>
            <person name="Novod N."/>
            <person name="O'Neill B."/>
            <person name="Osman S."/>
            <person name="Markiewicz E."/>
            <person name="Oyono O.L."/>
            <person name="Patti C."/>
            <person name="Phunkhang P."/>
            <person name="Pierre F."/>
            <person name="Priest M."/>
            <person name="Raghuraman S."/>
            <person name="Rege F."/>
            <person name="Reyes R."/>
            <person name="Rise C."/>
            <person name="Rogov P."/>
            <person name="Ross K."/>
            <person name="Ryan E."/>
            <person name="Settipalli S."/>
            <person name="Shea T."/>
            <person name="Sherpa N."/>
            <person name="Shi L."/>
            <person name="Shih D."/>
            <person name="Sparrow T."/>
            <person name="Spaulding J."/>
            <person name="Stalker J."/>
            <person name="Stange-Thomann N."/>
            <person name="Stavropoulos S."/>
            <person name="Stone C."/>
            <person name="Strader C."/>
            <person name="Tesfaye S."/>
            <person name="Thomson T."/>
            <person name="Thoulutsang Y."/>
            <person name="Thoulutsang D."/>
            <person name="Topham K."/>
            <person name="Topping I."/>
            <person name="Tsamla T."/>
            <person name="Vassiliev H."/>
            <person name="Vo A."/>
            <person name="Wangchuk T."/>
            <person name="Wangdi T."/>
            <person name="Weiand M."/>
            <person name="Wilkinson J."/>
            <person name="Wilson A."/>
            <person name="Yadav S."/>
            <person name="Young G."/>
            <person name="Yu Q."/>
            <person name="Zembek L."/>
            <person name="Zhong D."/>
            <person name="Zimmer A."/>
            <person name="Zwirko Z."/>
            <person name="Jaffe D.B."/>
            <person name="Alvarez P."/>
            <person name="Brockman W."/>
            <person name="Butler J."/>
            <person name="Chin C."/>
            <person name="Gnerre S."/>
            <person name="Grabherr M."/>
            <person name="Kleber M."/>
            <person name="Mauceli E."/>
            <person name="MacCallum I."/>
        </authorList>
    </citation>
    <scope>NUCLEOTIDE SEQUENCE [LARGE SCALE GENOMIC DNA]</scope>
    <source>
        <strain evidence="11">Tucson 15287-2541.00</strain>
    </source>
</reference>